<evidence type="ECO:0000313" key="9">
    <source>
        <dbReference type="EMBL" id="KAJ1187891.1"/>
    </source>
</evidence>
<feature type="coiled-coil region" evidence="6">
    <location>
        <begin position="2933"/>
        <end position="3104"/>
    </location>
</feature>
<protein>
    <recommendedName>
        <fullName evidence="8">Pericentrin/AKAP-450 centrosomal targeting domain-containing protein</fullName>
    </recommendedName>
</protein>
<evidence type="ECO:0000256" key="3">
    <source>
        <dbReference type="ARBA" id="ARBA00022553"/>
    </source>
</evidence>
<feature type="coiled-coil region" evidence="6">
    <location>
        <begin position="1538"/>
        <end position="1715"/>
    </location>
</feature>
<evidence type="ECO:0000256" key="6">
    <source>
        <dbReference type="SAM" id="Coils"/>
    </source>
</evidence>
<dbReference type="InterPro" id="IPR019528">
    <property type="entry name" value="PACT_domain"/>
</dbReference>
<feature type="coiled-coil region" evidence="6">
    <location>
        <begin position="2361"/>
        <end position="2409"/>
    </location>
</feature>
<dbReference type="GO" id="GO:0060090">
    <property type="term" value="F:molecular adaptor activity"/>
    <property type="evidence" value="ECO:0007669"/>
    <property type="project" value="InterPro"/>
</dbReference>
<keyword evidence="2" id="KW-0963">Cytoplasm</keyword>
<gene>
    <name evidence="9" type="ORF">NDU88_004657</name>
</gene>
<feature type="region of interest" description="Disordered" evidence="7">
    <location>
        <begin position="3601"/>
        <end position="3635"/>
    </location>
</feature>
<name>A0AAV7UGQ7_PLEWA</name>
<feature type="compositionally biased region" description="Basic and acidic residues" evidence="7">
    <location>
        <begin position="40"/>
        <end position="51"/>
    </location>
</feature>
<feature type="compositionally biased region" description="Polar residues" evidence="7">
    <location>
        <begin position="485"/>
        <end position="495"/>
    </location>
</feature>
<dbReference type="Pfam" id="PF10495">
    <property type="entry name" value="PACT_coil_coil"/>
    <property type="match status" value="1"/>
</dbReference>
<evidence type="ECO:0000313" key="10">
    <source>
        <dbReference type="Proteomes" id="UP001066276"/>
    </source>
</evidence>
<comment type="subcellular location">
    <subcellularLocation>
        <location evidence="1">Cytoplasm</location>
        <location evidence="1">Cytoskeleton</location>
        <location evidence="1">Microtubule organizing center</location>
        <location evidence="1">Centrosome</location>
    </subcellularLocation>
</comment>
<feature type="compositionally biased region" description="Basic and acidic residues" evidence="7">
    <location>
        <begin position="1"/>
        <end position="15"/>
    </location>
</feature>
<feature type="coiled-coil region" evidence="6">
    <location>
        <begin position="905"/>
        <end position="939"/>
    </location>
</feature>
<dbReference type="PANTHER" id="PTHR44981">
    <property type="entry name" value="PERICENTRIN-LIKE PROTEIN, ISOFORM F"/>
    <property type="match status" value="1"/>
</dbReference>
<dbReference type="PANTHER" id="PTHR44981:SF3">
    <property type="entry name" value="PERICENTRIN"/>
    <property type="match status" value="1"/>
</dbReference>
<feature type="domain" description="Pericentrin/AKAP-450 centrosomal targeting" evidence="8">
    <location>
        <begin position="4501"/>
        <end position="4582"/>
    </location>
</feature>
<feature type="compositionally biased region" description="Polar residues" evidence="7">
    <location>
        <begin position="503"/>
        <end position="513"/>
    </location>
</feature>
<feature type="region of interest" description="Disordered" evidence="7">
    <location>
        <begin position="1"/>
        <end position="53"/>
    </location>
</feature>
<proteinExistence type="predicted"/>
<reference evidence="9" key="1">
    <citation type="journal article" date="2022" name="bioRxiv">
        <title>Sequencing and chromosome-scale assembly of the giantPleurodeles waltlgenome.</title>
        <authorList>
            <person name="Brown T."/>
            <person name="Elewa A."/>
            <person name="Iarovenko S."/>
            <person name="Subramanian E."/>
            <person name="Araus A.J."/>
            <person name="Petzold A."/>
            <person name="Susuki M."/>
            <person name="Suzuki K.-i.T."/>
            <person name="Hayashi T."/>
            <person name="Toyoda A."/>
            <person name="Oliveira C."/>
            <person name="Osipova E."/>
            <person name="Leigh N.D."/>
            <person name="Simon A."/>
            <person name="Yun M.H."/>
        </authorList>
    </citation>
    <scope>NUCLEOTIDE SEQUENCE</scope>
    <source>
        <strain evidence="9">20211129_DDA</strain>
        <tissue evidence="9">Liver</tissue>
    </source>
</reference>
<feature type="compositionally biased region" description="Polar residues" evidence="7">
    <location>
        <begin position="522"/>
        <end position="557"/>
    </location>
</feature>
<feature type="compositionally biased region" description="Polar residues" evidence="7">
    <location>
        <begin position="3601"/>
        <end position="3614"/>
    </location>
</feature>
<feature type="compositionally biased region" description="Pro residues" evidence="7">
    <location>
        <begin position="4296"/>
        <end position="4306"/>
    </location>
</feature>
<feature type="coiled-coil region" evidence="6">
    <location>
        <begin position="2253"/>
        <end position="2323"/>
    </location>
</feature>
<keyword evidence="3" id="KW-0597">Phosphoprotein</keyword>
<feature type="region of interest" description="Disordered" evidence="7">
    <location>
        <begin position="4282"/>
        <end position="4313"/>
    </location>
</feature>
<evidence type="ECO:0000256" key="5">
    <source>
        <dbReference type="ARBA" id="ARBA00023212"/>
    </source>
</evidence>
<sequence length="4700" mass="539490">MEPSEERKRKLEAGRARLAHFRQRKTKSDGSHPQKKTSKRKDPPIHSHDFPTQKCALGHQGDSFYADFESSASVRDKYAHVQEIEHSESMKYLFSHQNEFDSSIVASPPNQTFSDFSELMDLTIDVSLHDQTFSDSVEHARKEMGVNLQNQTSELTDQQISGGLQNQIFEDLELTHCEMDDSLYNQPSEIIQVVRGEIDTSLQNQSFSEICESSGVEILDGLQNKASENIELAHGETDTSFQNQSFSEIIGFASGEMYGRRQNQTLSEIVALAHGKMEENPQNQTFDKIELLHAEINASLQNDPLENTELMHGARDINSHTKSVSQSIGLTEEEMGAKCQNQTLYVNTDLMCGKMDHCVSAKVPEGVMTDGNVINNLLSENAQLTSIKLTTKDIVLKQLDIQECHPCKGQLTETSVVHNQLVQEEEEEEEEVDDVLAEYSSSLMGSQNNDDLLGQVITQTGNDLQEVNNLGECLIHQTPPGNLEKLSQQTGCQEETNPKEPLQHNTSSENASQEVEYLQECSLDSASSKNENQLQKSGSQGAEELSSPNSGQAIQQASSLLKSKNQLKRDLSQSPQHIAIFQNHLRVQTSRLQMLSEKARELEEQLESSEKTTKDKENLLSEMQETLKDTEQSAHQLDQDIAEQGHTIQSLQGQLAFSNPKIPGMEQALLLREKEIEGLKMEIASVRQIEKHTFQADPGLCGTLPEMNVHEGHGGKVTSKSQMLLDELDVECKNEQVTVKFCAGCSSRNIQRLNSVETDLNHKLQESETLCVSLRQALENQKEEFHRDKSAIEQKYNDLMVNMKSQLVRAEEQAVMLKCANEQLMEDVQELHIRLLSEAENIKILQRQIDEETKVHATELQNLKQEKEESCLKLVRSHTADLERVRDELCNRYEGELQLLRQKQAHQHSLRVDTFKQELEDLKKNLQQVKSRNAHESHESTSLLKSCEVLNTSAGENFVMDKYLTHTTVQEQSATTEYSEEPFDSELSLHDDGGQLDGDLTLEPSLNSTVNYEPFNSPLVITNVLAEGAAHCMDLDAESFAVYLSRNRLPFVELNDSGANLDINTCLTERCVMLTKELEEKDKELAKLTEALHEAREKWISLTDALSAAHEELALYKQEISVNILRRNKHEQSGTRSSLTCLPNLTEDSYGLGLQESKELQQTREMVTVHLKQENKNGGVDVSSEEQLLFAHQVSVLQSQQEQLESLLEAQKTDLFVPSEVLDQKSMLADSLGTDQHIQSLAIFSKEEITCQLSKENINLKETLCSAQLRLKDAERALDMCTQNQTALDHTVQELQCQTEDLQGALEDARLDFNVQLNLKNEQCERLEKEIKAMNMGCSLREQERAEEAERLKVIHAEHESCLQEEMQRGVKTLRDEPIKVHEQVCDGETRLVVVRHKQLMDDVRGALSKEQQHLFDELLKLVEEMHQTEMQHALLQAQTLHHLEMEALRLSLTNMHTAHLELSQSNLQKERETALVELREMLNGKRAQEVALLQSRHKFDMERIREQQGKEIDELNVKHQQEMDDMKQKLAMEFSKLHDQNLQIATLQEDYKELKKNYGDLKVQSEQEIKQLWSQLESTRTSRQELTELKEQLLARTSHVAEIERVKKDFEIQRQQLKRAHETELEQLRIYFEQKLRGTEENYREELTLLHQRLREVNDDSIAEGTADLSSSALLDESSDNRNHELLEQLTQQLEQHREELNFMRLQAEEQHCRDLECVKSSLALQYKENLLNLKLELSDQCIYEIETLKKKHCLELEQLRAHLSDQHIQEITKLHMQSAQEAAHQVEAEVSARVSSLKEKCQIQLAVLQSEKQCIADHLKDPTDNLKSSHDGKTLEICQNQEVHHQVKYQEDMEGVREVAVEENKEQSEEDELKLKHKKQLVRAEKEAGQKQLSKMGEAQAEEELDLVSMSLQAGSAMKTQTKPGELDIHDAEMKCIQEEQATRIVELEKQVKEQQNSIRQLEDILASERCTRIELHAQSSDKTYMENVLEDAKQALRVDTTSNLKEAELRFMEKQGPLLATLSSQQQDSLQELSRKHTFEPSPLGPQVFELHQGQVVSLPEELPAEHSAEKQKHQTERLIQQQAQLDVYVAQLQAAHQTQIEELESKHLSKLDTLECSYLSEIQTIRDEHKRSVQELEVYLLERLREKDVEAAKQLASETERLRAKHEQELQLAQEKLRKELASLHRERIEAMAAELEAVHKDDLNEALNNQKCLLEAGHRQALDTVQEEVWKLGEKHKSAMQELQHLHASEIQQQKANLGQQLQDLRSQHEQQLKAWASEAEALRLNLVTQLEEKSKQLLNLQEEIEMLKSQSEMLLEQQLSQLKADFEAERKSSLHEWEQHKHDAECLHSLHQQERHQLLQQIQEKNELIIQLEGKLSSLNKKMEESRLQLDTLVQRRDRENQECEIMMAMLRSDAESAHNNEKSWQDSYQRVMKLFTEMVRSTIATEDLISRKVGLCLDDSLASAGAGGDSLNVGGSPDVIGGVNEEMDQENSERLPESPDCDTMADHSQLSALTDEGCELSEHLCESLFGTPELLAESESRILKISQRLRTAVERLLELVRDSTKQLEQTHEIQSHFEEEFNQRNQETAQVVKQHQELLQRLNEESHEKQQLVLELHKARGVIDGYAAEKAALEEALNEKEDSRLCVIVELEKLREEFRELTQAQAVLAEEREVTQKQKTALADGTSGSDLHKELDRLSQEKLELKCQSEKDRANLLSQMNVLEAELEEQISRNQDLAKVTSEVFDLRQQIQVLEKQLKSQRHFMDEQAVEREHERDDFQQEIQRLEGQLKLTAKFQTIGEGRGYGVDSLQAHVKEKADEYNLLLLGKEQLEQEIVEQKEDIEKMALRIEELEQALLMSEEADKRCSQLEKELAQMRRTEMELLQDKESLQKQQYNNAMQISALQSKLDEARHRFPAETDSSHGLKEQLQAEHEALLIREKEVESLAEQLEQFREELMNKTEEVLQLQMQLEVQKKQSDGSIQHLEEENLLLKDDLSSLRGRLCLDSEGKTSPVLQFPHLLLEEKNQEIDHLNEQLLRLQNELKRSADKQVVDPENAEMEDLKSCIEHLRGDQERLRRDKDEEVEQLHEVIEKLQQELALLGPIRHEVSDSQDHLDELGLGTAENLQDELRKGSQRSSGDSQQQGKEVLESALKALQDEFDQVSSSRDTLRLELEEKDSHFRTKMNILEQNLQNVQMSASQQLQEIESLRLNYSALHEEYDLLRTHLSQRNSEIDNLTSRIQELEDMLREKEATLIERELQLKTLEEQRISELTDCEYMTAKVAELQAELSKREMLFKSEAEQFQTLRIESTKQAVLLGDLHQKNESYCREIESLQANSAKLQAQVQENVFELQTLRSAQNELWTLLPSYKEKENGLADVIRELQQKLAQQGSEVLTLTKKLEDYEATASHLKSEEQTSETMADKQAAVTDLLTHIENLKTQIKHLQETLLKQESEIANRDEELSHLRQEIQTLQERRELPKGSFDSFFHKGDTSIDERKDYTATLIDMSSWDSPEVVRKQESSIEHHHSLQRATPFSEISAVHSTDMEMTLAKSAVHRDASELEAYQSFFINGDESSKGDLDFRTPTFSISSYSATESPTGENNNLAGDDAAFSFTPSESQEDLRSLSSIPEAVLDQHSSSASLPSNALLDDKQKRAEHIKMDILADSEFKEMVVDSKKGNYIPRKRNLSPQLQSMLTMVHAESCKVLALSQHPPSCESVPLPSRQCVFSESWQQDKQTLLDTVQSLKELISKAAQRAEDFSDSSSDWRGELLHAVQLLFEKERDCLCAELRSHFHGHMSGDEGTLLGKLEHIVKEQEQQQQLVLEHLLSSDRSSLFSEIQDLRAQLRMTHLQNQEKLQQLQESITNAEDHGSKQEHHLRRQIELLEYKLQQEMSITGDLQTSLSREQEHASELRTYLGEEREAAFQLKSDLSESKQEVERLLLSQQDLQTVVSRLSSNLKDKEKELSTVQQSFHKGCEKEQQQQALWEQERLQARLHEDEMSRTIQELENALEELHSQNKQLSVSLDHEKASANNLRKELQIEQSRCDALLSQERGKLLEMQHNLELEKTHSAELSSTLQHERAMLEQISKKQSDEEHQWRQRESLLEHSLVQDLKKELENEQQRAVNLAAMLEKTEGQAIQSKRQLEAEVHRCQQEYLNEQEVSTKLRTTLESMKTQKQEVLTFLEAQRERETALQSERDQLEARLRSIREQEKNKQEERDKAKLREQQAGADKEKQWKLDREQLHELQLQHQRDERRIKELQQSLAQLEEEERQLVRRKQQTANPPSPLKDPPNPSLAESPNLGSVSLQQLQKMEKMRQQLLSAAIHLNELGKYFTDRSFTEYSDGEALTSLLKMLKELKVELQRLSSFASNPVRGTTNMTDVLMVENDELTKSVITLTEEKLRLKRELLTIEKDLKHQLHRGTGGDQVWSLEPADTAPDAERINWQREKIILQNALKQSEAELARVTAGIENRPVTETSNSKLQRLYRKYLRAESFRKALVYQKKYLLLLLGGFQDCEQATLSMIARMGVYPSPVDLQVVSTHSHAFTKFRSTVRAVIAISRLKFLVKKWQKVHKRGCPVETQAQLSTPHQVFGTRSEVLRHSVILNSPPTREITSCHKSNSATILGHSSKSPYFLHNKSHTLSTSSPNRSHTSSDEPEHSLLEYIRHLEVIEQRLGGLQQGASPGHL</sequence>
<feature type="coiled-coil region" evidence="6">
    <location>
        <begin position="764"/>
        <end position="827"/>
    </location>
</feature>
<evidence type="ECO:0000256" key="4">
    <source>
        <dbReference type="ARBA" id="ARBA00023054"/>
    </source>
</evidence>
<feature type="coiled-coil region" evidence="6">
    <location>
        <begin position="3388"/>
        <end position="3484"/>
    </location>
</feature>
<feature type="coiled-coil region" evidence="6">
    <location>
        <begin position="2702"/>
        <end position="2796"/>
    </location>
</feature>
<feature type="coiled-coil region" evidence="6">
    <location>
        <begin position="3153"/>
        <end position="3275"/>
    </location>
</feature>
<accession>A0AAV7UGQ7</accession>
<feature type="coiled-coil region" evidence="6">
    <location>
        <begin position="1071"/>
        <end position="1098"/>
    </location>
</feature>
<dbReference type="InterPro" id="IPR028745">
    <property type="entry name" value="AKAP9/Pericentrin"/>
</dbReference>
<dbReference type="GO" id="GO:0007165">
    <property type="term" value="P:signal transduction"/>
    <property type="evidence" value="ECO:0007669"/>
    <property type="project" value="InterPro"/>
</dbReference>
<dbReference type="GO" id="GO:0005813">
    <property type="term" value="C:centrosome"/>
    <property type="evidence" value="ECO:0007669"/>
    <property type="project" value="UniProtKB-SubCell"/>
</dbReference>
<feature type="coiled-coil region" evidence="6">
    <location>
        <begin position="585"/>
        <end position="640"/>
    </location>
</feature>
<evidence type="ECO:0000259" key="8">
    <source>
        <dbReference type="Pfam" id="PF10495"/>
    </source>
</evidence>
<evidence type="ECO:0000256" key="7">
    <source>
        <dbReference type="SAM" id="MobiDB-lite"/>
    </source>
</evidence>
<evidence type="ECO:0000256" key="1">
    <source>
        <dbReference type="ARBA" id="ARBA00004300"/>
    </source>
</evidence>
<evidence type="ECO:0000256" key="2">
    <source>
        <dbReference type="ARBA" id="ARBA00022490"/>
    </source>
</evidence>
<feature type="region of interest" description="Disordered" evidence="7">
    <location>
        <begin position="479"/>
        <end position="557"/>
    </location>
</feature>
<keyword evidence="4 6" id="KW-0175">Coiled coil</keyword>
<comment type="caution">
    <text evidence="9">The sequence shown here is derived from an EMBL/GenBank/DDBJ whole genome shotgun (WGS) entry which is preliminary data.</text>
</comment>
<feature type="coiled-coil region" evidence="6">
    <location>
        <begin position="2145"/>
        <end position="2198"/>
    </location>
</feature>
<organism evidence="9 10">
    <name type="scientific">Pleurodeles waltl</name>
    <name type="common">Iberian ribbed newt</name>
    <dbReference type="NCBI Taxonomy" id="8319"/>
    <lineage>
        <taxon>Eukaryota</taxon>
        <taxon>Metazoa</taxon>
        <taxon>Chordata</taxon>
        <taxon>Craniata</taxon>
        <taxon>Vertebrata</taxon>
        <taxon>Euteleostomi</taxon>
        <taxon>Amphibia</taxon>
        <taxon>Batrachia</taxon>
        <taxon>Caudata</taxon>
        <taxon>Salamandroidea</taxon>
        <taxon>Salamandridae</taxon>
        <taxon>Pleurodelinae</taxon>
        <taxon>Pleurodeles</taxon>
    </lineage>
</organism>
<dbReference type="GO" id="GO:0005737">
    <property type="term" value="C:cytoplasm"/>
    <property type="evidence" value="ECO:0007669"/>
    <property type="project" value="UniProtKB-ARBA"/>
</dbReference>
<feature type="coiled-coil region" evidence="6">
    <location>
        <begin position="1292"/>
        <end position="1337"/>
    </location>
</feature>
<dbReference type="EMBL" id="JANPWB010000005">
    <property type="protein sequence ID" value="KAJ1187891.1"/>
    <property type="molecule type" value="Genomic_DNA"/>
</dbReference>
<dbReference type="Proteomes" id="UP001066276">
    <property type="component" value="Chromosome 3_1"/>
</dbReference>
<feature type="coiled-coil region" evidence="6">
    <location>
        <begin position="2828"/>
        <end position="2900"/>
    </location>
</feature>
<keyword evidence="5" id="KW-0206">Cytoskeleton</keyword>
<feature type="coiled-coil region" evidence="6">
    <location>
        <begin position="1940"/>
        <end position="1974"/>
    </location>
</feature>
<feature type="region of interest" description="Disordered" evidence="7">
    <location>
        <begin position="4649"/>
        <end position="4670"/>
    </location>
</feature>
<feature type="coiled-coil region" evidence="6">
    <location>
        <begin position="2592"/>
        <end position="2678"/>
    </location>
</feature>
<feature type="region of interest" description="Disordered" evidence="7">
    <location>
        <begin position="4220"/>
        <end position="4250"/>
    </location>
</feature>
<keyword evidence="10" id="KW-1185">Reference proteome</keyword>
<feature type="coiled-coil region" evidence="6">
    <location>
        <begin position="3954"/>
        <end position="4062"/>
    </location>
</feature>
<feature type="coiled-coil region" evidence="6">
    <location>
        <begin position="3325"/>
        <end position="3352"/>
    </location>
</feature>